<dbReference type="OrthoDB" id="9806869at2"/>
<dbReference type="AlphaFoldDB" id="A0A2A4B3J3"/>
<keyword evidence="2" id="KW-1185">Reference proteome</keyword>
<name>A0A2A4B3J3_9SPHN</name>
<comment type="caution">
    <text evidence="1">The sequence shown here is derived from an EMBL/GenBank/DDBJ whole genome shotgun (WGS) entry which is preliminary data.</text>
</comment>
<gene>
    <name evidence="1" type="ORF">COC42_00825</name>
</gene>
<dbReference type="EMBL" id="NWMW01000001">
    <property type="protein sequence ID" value="PCD03011.1"/>
    <property type="molecule type" value="Genomic_DNA"/>
</dbReference>
<evidence type="ECO:0000313" key="1">
    <source>
        <dbReference type="EMBL" id="PCD03011.1"/>
    </source>
</evidence>
<proteinExistence type="predicted"/>
<protein>
    <submittedName>
        <fullName evidence="1">Uncharacterized protein</fullName>
    </submittedName>
</protein>
<evidence type="ECO:0000313" key="2">
    <source>
        <dbReference type="Proteomes" id="UP000218366"/>
    </source>
</evidence>
<reference evidence="1 2" key="1">
    <citation type="submission" date="2017-09" db="EMBL/GenBank/DDBJ databases">
        <title>Sphingomonas spermidinifaciens 9NM-10, whole genome shotgun sequence.</title>
        <authorList>
            <person name="Feng G."/>
            <person name="Zhu H."/>
        </authorList>
    </citation>
    <scope>NUCLEOTIDE SEQUENCE [LARGE SCALE GENOMIC DNA]</scope>
    <source>
        <strain evidence="1 2">9NM-10</strain>
    </source>
</reference>
<sequence>MEEIDRITRDVVDAAFRSHRDPGPGLPKNFGEAVIAGRLLSLGSGSSSMDRLRRRFPHRFPISKREPVEVRSGEHLASVHVSQLPIYLHLTRHRLGAAASAPLREQNKG</sequence>
<dbReference type="Proteomes" id="UP000218366">
    <property type="component" value="Unassembled WGS sequence"/>
</dbReference>
<dbReference type="RefSeq" id="WP_096341410.1">
    <property type="nucleotide sequence ID" value="NZ_NWMW01000001.1"/>
</dbReference>
<organism evidence="1 2">
    <name type="scientific">Sphingomonas spermidinifaciens</name>
    <dbReference type="NCBI Taxonomy" id="1141889"/>
    <lineage>
        <taxon>Bacteria</taxon>
        <taxon>Pseudomonadati</taxon>
        <taxon>Pseudomonadota</taxon>
        <taxon>Alphaproteobacteria</taxon>
        <taxon>Sphingomonadales</taxon>
        <taxon>Sphingomonadaceae</taxon>
        <taxon>Sphingomonas</taxon>
    </lineage>
</organism>
<accession>A0A2A4B3J3</accession>